<dbReference type="EMBL" id="GFPF01002040">
    <property type="protein sequence ID" value="MAA13186.1"/>
    <property type="molecule type" value="Transcribed_RNA"/>
</dbReference>
<organism evidence="1">
    <name type="scientific">Rhipicephalus zambeziensis</name>
    <dbReference type="NCBI Taxonomy" id="60191"/>
    <lineage>
        <taxon>Eukaryota</taxon>
        <taxon>Metazoa</taxon>
        <taxon>Ecdysozoa</taxon>
        <taxon>Arthropoda</taxon>
        <taxon>Chelicerata</taxon>
        <taxon>Arachnida</taxon>
        <taxon>Acari</taxon>
        <taxon>Parasitiformes</taxon>
        <taxon>Ixodida</taxon>
        <taxon>Ixodoidea</taxon>
        <taxon>Ixodidae</taxon>
        <taxon>Rhipicephalinae</taxon>
        <taxon>Rhipicephalus</taxon>
        <taxon>Rhipicephalus</taxon>
    </lineage>
</organism>
<accession>A0A224Y6J9</accession>
<evidence type="ECO:0000313" key="1">
    <source>
        <dbReference type="EMBL" id="MAA13186.1"/>
    </source>
</evidence>
<protein>
    <submittedName>
        <fullName evidence="1">Uncharacterized protein</fullName>
    </submittedName>
</protein>
<name>A0A224Y6J9_9ACAR</name>
<reference evidence="1" key="1">
    <citation type="journal article" date="2017" name="Parasit. Vectors">
        <title>Sialotranscriptomics of Rhipicephalus zambeziensis reveals intricate expression profiles of secretory proteins and suggests tight temporal transcriptional regulation during blood-feeding.</title>
        <authorList>
            <person name="de Castro M.H."/>
            <person name="de Klerk D."/>
            <person name="Pienaar R."/>
            <person name="Rees D.J.G."/>
            <person name="Mans B.J."/>
        </authorList>
    </citation>
    <scope>NUCLEOTIDE SEQUENCE</scope>
    <source>
        <tissue evidence="1">Salivary glands</tissue>
    </source>
</reference>
<dbReference type="AlphaFoldDB" id="A0A224Y6J9"/>
<sequence>MPGAILCSCCATLHALRRPPCIMQHSFRVFFFSEAVPSNDVVPHYNTRLPRRRSGFDSHLTQSFLLFICVCLEFSLTHKTNFLFTTKDVDTGISVK</sequence>
<proteinExistence type="predicted"/>